<keyword evidence="2" id="KW-1185">Reference proteome</keyword>
<sequence>MVAISKMIMCGPWLPYHMTILDHGCHIADGHVWTMVAISQMTMSGPWLPYHR</sequence>
<dbReference type="EMBL" id="JAIWYP010000015">
    <property type="protein sequence ID" value="KAH3700220.1"/>
    <property type="molecule type" value="Genomic_DNA"/>
</dbReference>
<comment type="caution">
    <text evidence="1">The sequence shown here is derived from an EMBL/GenBank/DDBJ whole genome shotgun (WGS) entry which is preliminary data.</text>
</comment>
<reference evidence="1" key="2">
    <citation type="submission" date="2020-11" db="EMBL/GenBank/DDBJ databases">
        <authorList>
            <person name="McCartney M.A."/>
            <person name="Auch B."/>
            <person name="Kono T."/>
            <person name="Mallez S."/>
            <person name="Becker A."/>
            <person name="Gohl D.M."/>
            <person name="Silverstein K.A.T."/>
            <person name="Koren S."/>
            <person name="Bechman K.B."/>
            <person name="Herman A."/>
            <person name="Abrahante J.E."/>
            <person name="Garbe J."/>
        </authorList>
    </citation>
    <scope>NUCLEOTIDE SEQUENCE</scope>
    <source>
        <strain evidence="1">Duluth1</strain>
        <tissue evidence="1">Whole animal</tissue>
    </source>
</reference>
<protein>
    <submittedName>
        <fullName evidence="1">Uncharacterized protein</fullName>
    </submittedName>
</protein>
<dbReference type="Proteomes" id="UP000828390">
    <property type="component" value="Unassembled WGS sequence"/>
</dbReference>
<evidence type="ECO:0000313" key="2">
    <source>
        <dbReference type="Proteomes" id="UP000828390"/>
    </source>
</evidence>
<accession>A0A9D3YJW0</accession>
<reference evidence="1" key="1">
    <citation type="journal article" date="2019" name="bioRxiv">
        <title>The Genome of the Zebra Mussel, Dreissena polymorpha: A Resource for Invasive Species Research.</title>
        <authorList>
            <person name="McCartney M.A."/>
            <person name="Auch B."/>
            <person name="Kono T."/>
            <person name="Mallez S."/>
            <person name="Zhang Y."/>
            <person name="Obille A."/>
            <person name="Becker A."/>
            <person name="Abrahante J.E."/>
            <person name="Garbe J."/>
            <person name="Badalamenti J.P."/>
            <person name="Herman A."/>
            <person name="Mangelson H."/>
            <person name="Liachko I."/>
            <person name="Sullivan S."/>
            <person name="Sone E.D."/>
            <person name="Koren S."/>
            <person name="Silverstein K.A.T."/>
            <person name="Beckman K.B."/>
            <person name="Gohl D.M."/>
        </authorList>
    </citation>
    <scope>NUCLEOTIDE SEQUENCE</scope>
    <source>
        <strain evidence="1">Duluth1</strain>
        <tissue evidence="1">Whole animal</tissue>
    </source>
</reference>
<dbReference type="AlphaFoldDB" id="A0A9D3YJW0"/>
<evidence type="ECO:0000313" key="1">
    <source>
        <dbReference type="EMBL" id="KAH3700220.1"/>
    </source>
</evidence>
<organism evidence="1 2">
    <name type="scientific">Dreissena polymorpha</name>
    <name type="common">Zebra mussel</name>
    <name type="synonym">Mytilus polymorpha</name>
    <dbReference type="NCBI Taxonomy" id="45954"/>
    <lineage>
        <taxon>Eukaryota</taxon>
        <taxon>Metazoa</taxon>
        <taxon>Spiralia</taxon>
        <taxon>Lophotrochozoa</taxon>
        <taxon>Mollusca</taxon>
        <taxon>Bivalvia</taxon>
        <taxon>Autobranchia</taxon>
        <taxon>Heteroconchia</taxon>
        <taxon>Euheterodonta</taxon>
        <taxon>Imparidentia</taxon>
        <taxon>Neoheterodontei</taxon>
        <taxon>Myida</taxon>
        <taxon>Dreissenoidea</taxon>
        <taxon>Dreissenidae</taxon>
        <taxon>Dreissena</taxon>
    </lineage>
</organism>
<gene>
    <name evidence="1" type="ORF">DPMN_075191</name>
</gene>
<proteinExistence type="predicted"/>
<name>A0A9D3YJW0_DREPO</name>